<dbReference type="EMBL" id="MTYJ01000088">
    <property type="protein sequence ID" value="OQV15486.1"/>
    <property type="molecule type" value="Genomic_DNA"/>
</dbReference>
<name>A0A1W0WJW2_HYPEX</name>
<organism evidence="5 6">
    <name type="scientific">Hypsibius exemplaris</name>
    <name type="common">Freshwater tardigrade</name>
    <dbReference type="NCBI Taxonomy" id="2072580"/>
    <lineage>
        <taxon>Eukaryota</taxon>
        <taxon>Metazoa</taxon>
        <taxon>Ecdysozoa</taxon>
        <taxon>Tardigrada</taxon>
        <taxon>Eutardigrada</taxon>
        <taxon>Parachela</taxon>
        <taxon>Hypsibioidea</taxon>
        <taxon>Hypsibiidae</taxon>
        <taxon>Hypsibius</taxon>
    </lineage>
</organism>
<dbReference type="InterPro" id="IPR000953">
    <property type="entry name" value="Chromo/chromo_shadow_dom"/>
</dbReference>
<keyword evidence="2" id="KW-0539">Nucleus</keyword>
<dbReference type="SMART" id="SM00298">
    <property type="entry name" value="CHROMO"/>
    <property type="match status" value="1"/>
</dbReference>
<dbReference type="PANTHER" id="PTHR22812">
    <property type="entry name" value="CHROMOBOX PROTEIN"/>
    <property type="match status" value="1"/>
</dbReference>
<dbReference type="PROSITE" id="PS50013">
    <property type="entry name" value="CHROMO_2"/>
    <property type="match status" value="1"/>
</dbReference>
<evidence type="ECO:0000256" key="2">
    <source>
        <dbReference type="ARBA" id="ARBA00023242"/>
    </source>
</evidence>
<proteinExistence type="predicted"/>
<dbReference type="Proteomes" id="UP000192578">
    <property type="component" value="Unassembled WGS sequence"/>
</dbReference>
<dbReference type="CDD" id="cd00024">
    <property type="entry name" value="CD_CSD"/>
    <property type="match status" value="1"/>
</dbReference>
<dbReference type="AlphaFoldDB" id="A0A1W0WJW2"/>
<comment type="caution">
    <text evidence="5">The sequence shown here is derived from an EMBL/GenBank/DDBJ whole genome shotgun (WGS) entry which is preliminary data.</text>
</comment>
<feature type="region of interest" description="Disordered" evidence="3">
    <location>
        <begin position="104"/>
        <end position="154"/>
    </location>
</feature>
<evidence type="ECO:0000256" key="3">
    <source>
        <dbReference type="SAM" id="MobiDB-lite"/>
    </source>
</evidence>
<dbReference type="InterPro" id="IPR023780">
    <property type="entry name" value="Chromo_domain"/>
</dbReference>
<evidence type="ECO:0000259" key="4">
    <source>
        <dbReference type="PROSITE" id="PS50013"/>
    </source>
</evidence>
<dbReference type="InterPro" id="IPR051219">
    <property type="entry name" value="Heterochromatin_chromo-domain"/>
</dbReference>
<dbReference type="Pfam" id="PF00385">
    <property type="entry name" value="Chromo"/>
    <property type="match status" value="1"/>
</dbReference>
<feature type="compositionally biased region" description="Polar residues" evidence="3">
    <location>
        <begin position="291"/>
        <end position="308"/>
    </location>
</feature>
<feature type="region of interest" description="Disordered" evidence="3">
    <location>
        <begin position="60"/>
        <end position="86"/>
    </location>
</feature>
<dbReference type="Gene3D" id="2.40.50.40">
    <property type="match status" value="1"/>
</dbReference>
<evidence type="ECO:0000313" key="5">
    <source>
        <dbReference type="EMBL" id="OQV15486.1"/>
    </source>
</evidence>
<feature type="domain" description="Chromo" evidence="4">
    <location>
        <begin position="168"/>
        <end position="225"/>
    </location>
</feature>
<protein>
    <recommendedName>
        <fullName evidence="4">Chromo domain-containing protein</fullName>
    </recommendedName>
</protein>
<evidence type="ECO:0000313" key="6">
    <source>
        <dbReference type="Proteomes" id="UP000192578"/>
    </source>
</evidence>
<comment type="subcellular location">
    <subcellularLocation>
        <location evidence="1">Nucleus</location>
    </subcellularLocation>
</comment>
<evidence type="ECO:0000256" key="1">
    <source>
        <dbReference type="ARBA" id="ARBA00004123"/>
    </source>
</evidence>
<accession>A0A1W0WJW2</accession>
<dbReference type="OrthoDB" id="1918685at2759"/>
<dbReference type="GO" id="GO:0005634">
    <property type="term" value="C:nucleus"/>
    <property type="evidence" value="ECO:0007669"/>
    <property type="project" value="UniProtKB-SubCell"/>
</dbReference>
<sequence>MALQYLASDAGYGYSSAKEKVAFLAKLSMSPIPNAKRKFARQFSTVKDRDHELDQDNISLSGVSTHAPSHFGKKSPRCAGAGAAGGSKDAPFLPPAICKHRRLSPSPKNFLRSHPEPEPGVITRITDEDSPFPETAATRTSKCPVPRVKSKTQQQKDHILEEVAEPVYEVECILDKIGQGPTARYLIKWLGYDEETWEPAADLGSCKDLVRDFEKALEETKTRAKKTRNHSKVAPPSAITNGKQVVNFRPSGSLLRVVLTEDRSPSPELRLPSTSTVQIRPKAARMKSLGSEPSTSRSTVSAIPQQKTLFEETRAAPRHRSQTTFTVAAIGTSGVEKHFHIVGILAHKPKELIIRSLEDCDFLVNYAGETPSEYVSYEVCIKEIPTFVADYLAHIPALL</sequence>
<dbReference type="InterPro" id="IPR016197">
    <property type="entry name" value="Chromo-like_dom_sf"/>
</dbReference>
<gene>
    <name evidence="5" type="ORF">BV898_10354</name>
</gene>
<keyword evidence="6" id="KW-1185">Reference proteome</keyword>
<reference evidence="6" key="1">
    <citation type="submission" date="2017-01" db="EMBL/GenBank/DDBJ databases">
        <title>Comparative genomics of anhydrobiosis in the tardigrade Hypsibius dujardini.</title>
        <authorList>
            <person name="Yoshida Y."/>
            <person name="Koutsovoulos G."/>
            <person name="Laetsch D."/>
            <person name="Stevens L."/>
            <person name="Kumar S."/>
            <person name="Horikawa D."/>
            <person name="Ishino K."/>
            <person name="Komine S."/>
            <person name="Tomita M."/>
            <person name="Blaxter M."/>
            <person name="Arakawa K."/>
        </authorList>
    </citation>
    <scope>NUCLEOTIDE SEQUENCE [LARGE SCALE GENOMIC DNA]</scope>
    <source>
        <strain evidence="6">Z151</strain>
    </source>
</reference>
<dbReference type="SUPFAM" id="SSF54160">
    <property type="entry name" value="Chromo domain-like"/>
    <property type="match status" value="1"/>
</dbReference>
<feature type="region of interest" description="Disordered" evidence="3">
    <location>
        <begin position="283"/>
        <end position="321"/>
    </location>
</feature>